<dbReference type="AlphaFoldDB" id="A0A0F9ASN1"/>
<evidence type="ECO:0000259" key="4">
    <source>
        <dbReference type="Pfam" id="PF10509"/>
    </source>
</evidence>
<dbReference type="InterPro" id="IPR019539">
    <property type="entry name" value="GalKase_N"/>
</dbReference>
<name>A0A0F9ASN1_9ZZZZ</name>
<comment type="caution">
    <text evidence="5">The sequence shown here is derived from an EMBL/GenBank/DDBJ whole genome shotgun (WGS) entry which is preliminary data.</text>
</comment>
<accession>A0A0F9ASN1</accession>
<dbReference type="PANTHER" id="PTHR10457">
    <property type="entry name" value="MEVALONATE KINASE/GALACTOKINASE"/>
    <property type="match status" value="1"/>
</dbReference>
<evidence type="ECO:0000256" key="2">
    <source>
        <dbReference type="ARBA" id="ARBA00022840"/>
    </source>
</evidence>
<dbReference type="PRINTS" id="PR00959">
    <property type="entry name" value="MEVGALKINASE"/>
</dbReference>
<keyword evidence="1" id="KW-0547">Nucleotide-binding</keyword>
<dbReference type="Pfam" id="PF10509">
    <property type="entry name" value="GalKase_gal_bdg"/>
    <property type="match status" value="1"/>
</dbReference>
<dbReference type="InterPro" id="IPR020568">
    <property type="entry name" value="Ribosomal_Su5_D2-typ_SF"/>
</dbReference>
<dbReference type="GO" id="GO:0006012">
    <property type="term" value="P:galactose metabolic process"/>
    <property type="evidence" value="ECO:0007669"/>
    <property type="project" value="InterPro"/>
</dbReference>
<dbReference type="GO" id="GO:0005829">
    <property type="term" value="C:cytosol"/>
    <property type="evidence" value="ECO:0007669"/>
    <property type="project" value="TreeGrafter"/>
</dbReference>
<feature type="domain" description="Galactokinase N-terminal" evidence="4">
    <location>
        <begin position="49"/>
        <end position="87"/>
    </location>
</feature>
<dbReference type="SUPFAM" id="SSF54211">
    <property type="entry name" value="Ribosomal protein S5 domain 2-like"/>
    <property type="match status" value="1"/>
</dbReference>
<dbReference type="InterPro" id="IPR000705">
    <property type="entry name" value="Galactokinase"/>
</dbReference>
<evidence type="ECO:0000256" key="3">
    <source>
        <dbReference type="SAM" id="Coils"/>
    </source>
</evidence>
<organism evidence="5">
    <name type="scientific">marine sediment metagenome</name>
    <dbReference type="NCBI Taxonomy" id="412755"/>
    <lineage>
        <taxon>unclassified sequences</taxon>
        <taxon>metagenomes</taxon>
        <taxon>ecological metagenomes</taxon>
    </lineage>
</organism>
<proteinExistence type="predicted"/>
<evidence type="ECO:0000313" key="5">
    <source>
        <dbReference type="EMBL" id="KKL12609.1"/>
    </source>
</evidence>
<evidence type="ECO:0000256" key="1">
    <source>
        <dbReference type="ARBA" id="ARBA00022741"/>
    </source>
</evidence>
<dbReference type="EMBL" id="LAZR01041191">
    <property type="protein sequence ID" value="KKL12609.1"/>
    <property type="molecule type" value="Genomic_DNA"/>
</dbReference>
<protein>
    <recommendedName>
        <fullName evidence="4">Galactokinase N-terminal domain-containing protein</fullName>
    </recommendedName>
</protein>
<feature type="coiled-coil region" evidence="3">
    <location>
        <begin position="307"/>
        <end position="334"/>
    </location>
</feature>
<dbReference type="InterPro" id="IPR014721">
    <property type="entry name" value="Ribsml_uS5_D2-typ_fold_subgr"/>
</dbReference>
<keyword evidence="2" id="KW-0067">ATP-binding</keyword>
<dbReference type="PRINTS" id="PR00473">
    <property type="entry name" value="GALCTOKINASE"/>
</dbReference>
<dbReference type="Gene3D" id="3.30.230.10">
    <property type="match status" value="1"/>
</dbReference>
<dbReference type="GO" id="GO:0005524">
    <property type="term" value="F:ATP binding"/>
    <property type="evidence" value="ECO:0007669"/>
    <property type="project" value="UniProtKB-KW"/>
</dbReference>
<feature type="non-terminal residue" evidence="5">
    <location>
        <position position="370"/>
    </location>
</feature>
<dbReference type="PANTHER" id="PTHR10457:SF7">
    <property type="entry name" value="GALACTOKINASE-RELATED"/>
    <property type="match status" value="1"/>
</dbReference>
<gene>
    <name evidence="5" type="ORF">LCGC14_2534060</name>
</gene>
<reference evidence="5" key="1">
    <citation type="journal article" date="2015" name="Nature">
        <title>Complex archaea that bridge the gap between prokaryotes and eukaryotes.</title>
        <authorList>
            <person name="Spang A."/>
            <person name="Saw J.H."/>
            <person name="Jorgensen S.L."/>
            <person name="Zaremba-Niedzwiedzka K."/>
            <person name="Martijn J."/>
            <person name="Lind A.E."/>
            <person name="van Eijk R."/>
            <person name="Schleper C."/>
            <person name="Guy L."/>
            <person name="Ettema T.J."/>
        </authorList>
    </citation>
    <scope>NUCLEOTIDE SEQUENCE</scope>
</reference>
<sequence>MVNTIDMQEMRYLNLFERIMSPAFYTMLFGDNARILRAKKDMLESVCKLFSERFSRSIEGKDVCLICVPNRVELLGKHTDYQGGETLLLTGPKNFFALSAPAADRTTELVNVNTEYGSTSLKLRSREPEMLTEGEGSNYAYTVAKRLLNNISDAGLSRLFPGDVKSVFYGDIPFGGGTSGSSAKLISDFFILASVNNLLSDDEFVSLVIENGKKAGLKMGSGGVNDFSLALSMYLAHHENGFDFGDLKGDRGVGTFGGSEDHTAIVLGERNSLLYCRYCPTEIIKKIKMPEDHLVVVGYSGKKAEKTKEAKLKYNRLSEEAAAAVKQLNKINRTGFDLLRDFFQGQPPGEKADLAYEQLSGAKDGLRLAQ</sequence>
<keyword evidence="3" id="KW-0175">Coiled coil</keyword>
<dbReference type="GO" id="GO:0004335">
    <property type="term" value="F:galactokinase activity"/>
    <property type="evidence" value="ECO:0007669"/>
    <property type="project" value="InterPro"/>
</dbReference>